<dbReference type="Pfam" id="PF14372">
    <property type="entry name" value="hAT-like_RNase-H"/>
    <property type="match status" value="1"/>
</dbReference>
<proteinExistence type="predicted"/>
<reference evidence="4" key="1">
    <citation type="submission" date="2013-09" db="EMBL/GenBank/DDBJ databases">
        <title>Corchorus olitorius genome sequencing.</title>
        <authorList>
            <person name="Alam M."/>
            <person name="Haque M.S."/>
            <person name="Islam M.S."/>
            <person name="Emdad E.M."/>
            <person name="Islam M.M."/>
            <person name="Ahmed B."/>
            <person name="Halim A."/>
            <person name="Hossen Q.M.M."/>
            <person name="Hossain M.Z."/>
            <person name="Ahmed R."/>
            <person name="Khan M.M."/>
            <person name="Islam R."/>
            <person name="Rashid M.M."/>
            <person name="Khan S.A."/>
            <person name="Rahman M.S."/>
            <person name="Alam M."/>
            <person name="Yahiya A.S."/>
            <person name="Khan M.S."/>
            <person name="Azam M.S."/>
            <person name="Haque T."/>
            <person name="Lashkar M.Z.H."/>
            <person name="Akhand A.I."/>
            <person name="Morshed G."/>
            <person name="Roy S."/>
            <person name="Uddin K.S."/>
            <person name="Rabeya T."/>
            <person name="Hossain A.S."/>
            <person name="Chowdhury A."/>
            <person name="Snigdha A.R."/>
            <person name="Mortoza M.S."/>
            <person name="Matin S.A."/>
            <person name="Hoque S.M.E."/>
            <person name="Islam M.K."/>
            <person name="Roy D.K."/>
            <person name="Haider R."/>
            <person name="Moosa M.M."/>
            <person name="Elias S.M."/>
            <person name="Hasan A.M."/>
            <person name="Jahan S."/>
            <person name="Shafiuddin M."/>
            <person name="Mahmood N."/>
            <person name="Shommy N.S."/>
        </authorList>
    </citation>
    <scope>NUCLEOTIDE SEQUENCE [LARGE SCALE GENOMIC DNA]</scope>
    <source>
        <strain evidence="4">cv. O-4</strain>
    </source>
</reference>
<comment type="caution">
    <text evidence="3">The sequence shown here is derived from an EMBL/GenBank/DDBJ whole genome shotgun (WGS) entry which is preliminary data.</text>
</comment>
<evidence type="ECO:0000256" key="1">
    <source>
        <dbReference type="SAM" id="MobiDB-lite"/>
    </source>
</evidence>
<dbReference type="AlphaFoldDB" id="A0A1R3GS76"/>
<organism evidence="3 4">
    <name type="scientific">Corchorus olitorius</name>
    <dbReference type="NCBI Taxonomy" id="93759"/>
    <lineage>
        <taxon>Eukaryota</taxon>
        <taxon>Viridiplantae</taxon>
        <taxon>Streptophyta</taxon>
        <taxon>Embryophyta</taxon>
        <taxon>Tracheophyta</taxon>
        <taxon>Spermatophyta</taxon>
        <taxon>Magnoliopsida</taxon>
        <taxon>eudicotyledons</taxon>
        <taxon>Gunneridae</taxon>
        <taxon>Pentapetalae</taxon>
        <taxon>rosids</taxon>
        <taxon>malvids</taxon>
        <taxon>Malvales</taxon>
        <taxon>Malvaceae</taxon>
        <taxon>Grewioideae</taxon>
        <taxon>Apeibeae</taxon>
        <taxon>Corchorus</taxon>
    </lineage>
</organism>
<accession>A0A1R3GS76</accession>
<dbReference type="GO" id="GO:0003677">
    <property type="term" value="F:DNA binding"/>
    <property type="evidence" value="ECO:0007669"/>
    <property type="project" value="InterPro"/>
</dbReference>
<evidence type="ECO:0000313" key="3">
    <source>
        <dbReference type="EMBL" id="OMO60965.1"/>
    </source>
</evidence>
<sequence length="167" mass="17844">MGDTDLPDAVDIQVDVESESTGEEGVQENQANRTQTAVVASASEGVSSKPKKTAGPARVSSVTVDNAIANDVAIAYLKNLVFMDPRKKLKFVSFCIKKMYADSDDHGSSLLASINEALMALFEDYRRRANPISEKGGEPQSQGNVGDDLGADFGDLKKVSIESNIDT</sequence>
<dbReference type="Proteomes" id="UP000187203">
    <property type="component" value="Unassembled WGS sequence"/>
</dbReference>
<evidence type="ECO:0000259" key="2">
    <source>
        <dbReference type="Pfam" id="PF14372"/>
    </source>
</evidence>
<dbReference type="InterPro" id="IPR025525">
    <property type="entry name" value="hAT-like_transposase_RNase-H"/>
</dbReference>
<dbReference type="EMBL" id="AWUE01021798">
    <property type="protein sequence ID" value="OMO60965.1"/>
    <property type="molecule type" value="Genomic_DNA"/>
</dbReference>
<feature type="region of interest" description="Disordered" evidence="1">
    <location>
        <begin position="131"/>
        <end position="153"/>
    </location>
</feature>
<keyword evidence="4" id="KW-1185">Reference proteome</keyword>
<protein>
    <recommendedName>
        <fullName evidence="2">hAT-like transposase RNase-H fold domain-containing protein</fullName>
    </recommendedName>
</protein>
<gene>
    <name evidence="3" type="ORF">COLO4_33647</name>
</gene>
<name>A0A1R3GS76_9ROSI</name>
<feature type="domain" description="hAT-like transposase RNase-H fold" evidence="2">
    <location>
        <begin position="81"/>
        <end position="125"/>
    </location>
</feature>
<evidence type="ECO:0000313" key="4">
    <source>
        <dbReference type="Proteomes" id="UP000187203"/>
    </source>
</evidence>